<evidence type="ECO:0000256" key="2">
    <source>
        <dbReference type="ARBA" id="ARBA00022692"/>
    </source>
</evidence>
<feature type="transmembrane region" description="Helical" evidence="6">
    <location>
        <begin position="224"/>
        <end position="242"/>
    </location>
</feature>
<evidence type="ECO:0000313" key="9">
    <source>
        <dbReference type="RefSeq" id="XP_018027117.1"/>
    </source>
</evidence>
<evidence type="ECO:0000313" key="8">
    <source>
        <dbReference type="Proteomes" id="UP000694843"/>
    </source>
</evidence>
<feature type="transmembrane region" description="Helical" evidence="6">
    <location>
        <begin position="42"/>
        <end position="59"/>
    </location>
</feature>
<feature type="transmembrane region" description="Helical" evidence="6">
    <location>
        <begin position="281"/>
        <end position="299"/>
    </location>
</feature>
<dbReference type="GeneID" id="108682464"/>
<evidence type="ECO:0000256" key="4">
    <source>
        <dbReference type="ARBA" id="ARBA00023136"/>
    </source>
</evidence>
<feature type="transmembrane region" description="Helical" evidence="6">
    <location>
        <begin position="254"/>
        <end position="275"/>
    </location>
</feature>
<keyword evidence="8" id="KW-1185">Reference proteome</keyword>
<dbReference type="InterPro" id="IPR036259">
    <property type="entry name" value="MFS_trans_sf"/>
</dbReference>
<dbReference type="Pfam" id="PF00083">
    <property type="entry name" value="Sugar_tr"/>
    <property type="match status" value="1"/>
</dbReference>
<feature type="transmembrane region" description="Helical" evidence="6">
    <location>
        <begin position="195"/>
        <end position="212"/>
    </location>
</feature>
<reference evidence="9" key="1">
    <citation type="submission" date="2025-08" db="UniProtKB">
        <authorList>
            <consortium name="RefSeq"/>
        </authorList>
    </citation>
    <scope>IDENTIFICATION</scope>
    <source>
        <tissue evidence="9">Whole organism</tissue>
    </source>
</reference>
<evidence type="ECO:0000256" key="3">
    <source>
        <dbReference type="ARBA" id="ARBA00022989"/>
    </source>
</evidence>
<dbReference type="AlphaFoldDB" id="A0A8B7PP68"/>
<dbReference type="OMA" id="FCSLGRI"/>
<dbReference type="Proteomes" id="UP000694843">
    <property type="component" value="Unplaced"/>
</dbReference>
<dbReference type="KEGG" id="hazt:108682464"/>
<evidence type="ECO:0000259" key="7">
    <source>
        <dbReference type="PROSITE" id="PS50850"/>
    </source>
</evidence>
<dbReference type="Gene3D" id="1.20.1250.20">
    <property type="entry name" value="MFS general substrate transporter like domains"/>
    <property type="match status" value="1"/>
</dbReference>
<feature type="transmembrane region" description="Helical" evidence="6">
    <location>
        <begin position="447"/>
        <end position="467"/>
    </location>
</feature>
<evidence type="ECO:0000256" key="1">
    <source>
        <dbReference type="ARBA" id="ARBA00004141"/>
    </source>
</evidence>
<gene>
    <name evidence="9" type="primary">LOC108682464</name>
</gene>
<feature type="transmembrane region" description="Helical" evidence="6">
    <location>
        <begin position="508"/>
        <end position="528"/>
    </location>
</feature>
<comment type="subcellular location">
    <subcellularLocation>
        <location evidence="1">Membrane</location>
        <topology evidence="1">Multi-pass membrane protein</topology>
    </subcellularLocation>
</comment>
<dbReference type="GO" id="GO:0016020">
    <property type="term" value="C:membrane"/>
    <property type="evidence" value="ECO:0007669"/>
    <property type="project" value="UniProtKB-SubCell"/>
</dbReference>
<dbReference type="OrthoDB" id="5296287at2759"/>
<evidence type="ECO:0000256" key="5">
    <source>
        <dbReference type="SAM" id="MobiDB-lite"/>
    </source>
</evidence>
<evidence type="ECO:0000256" key="6">
    <source>
        <dbReference type="SAM" id="Phobius"/>
    </source>
</evidence>
<protein>
    <submittedName>
        <fullName evidence="9">Organic cation transporter 1</fullName>
    </submittedName>
</protein>
<sequence length="592" mass="65253">MAHTLNRASRSSRSLRRAAGIPVPKFGSLLKEVGDEGRHQNLLLYAVLLPLSLYIPFGSSSLRLLLSTPDHHCKVPGRELFNVSKSLWRKITIPWTRSDDGRVRFSRCLMRNVTITQDPSAGITNIAIDPYANTSCQYGTVYDHSAWQATASTTYNLVCDDAYVVPLIFGSAVAANVIGTLLFSFMADRYGRRPTFFTCLVLSSVFGLMNLFSPNWQVFAATKFLSSMPYFALYQLPYIILVELSSDRMRGRTAALCSISITIGLGLLALLAWLVNHWKKLGALCYLPSVAFFIYLRYLPESPRWLLDRGRVVQCGKILQQIAERNQKGEPPDLLPTLELMYQQQTKLPRFLTLITVPNLRKRIIIVTLKTCVLCVSHSGILYNIRNVTSNEFVNFFALSLVDIPGNLLGMASAQFLGRRLTTVYTQFIAAGFCFLASVTTSSQLPLTVLCSLGKLFLTSTVLVVFMQVGELFPTCQRAIAYGISGSLGLASSAAVPSIMALGHWSPSLPYCVLGMLCIIGALISCLLPETMKRPLPQTISEANAIGNLHKLCGCISLCGADKQKEEVNHNMDFSGSDEELSGGGMTSRIYV</sequence>
<feature type="domain" description="Major facilitator superfamily (MFS) profile" evidence="7">
    <location>
        <begin position="123"/>
        <end position="533"/>
    </location>
</feature>
<name>A0A8B7PP68_HYAAZ</name>
<feature type="region of interest" description="Disordered" evidence="5">
    <location>
        <begin position="573"/>
        <end position="592"/>
    </location>
</feature>
<feature type="transmembrane region" description="Helical" evidence="6">
    <location>
        <begin position="424"/>
        <end position="441"/>
    </location>
</feature>
<proteinExistence type="predicted"/>
<dbReference type="GO" id="GO:0022857">
    <property type="term" value="F:transmembrane transporter activity"/>
    <property type="evidence" value="ECO:0007669"/>
    <property type="project" value="InterPro"/>
</dbReference>
<dbReference type="InterPro" id="IPR020846">
    <property type="entry name" value="MFS_dom"/>
</dbReference>
<feature type="transmembrane region" description="Helical" evidence="6">
    <location>
        <begin position="479"/>
        <end position="502"/>
    </location>
</feature>
<dbReference type="PROSITE" id="PS50850">
    <property type="entry name" value="MFS"/>
    <property type="match status" value="1"/>
</dbReference>
<keyword evidence="4 6" id="KW-0472">Membrane</keyword>
<feature type="transmembrane region" description="Helical" evidence="6">
    <location>
        <begin position="163"/>
        <end position="183"/>
    </location>
</feature>
<keyword evidence="3 6" id="KW-1133">Transmembrane helix</keyword>
<dbReference type="InterPro" id="IPR005828">
    <property type="entry name" value="MFS_sugar_transport-like"/>
</dbReference>
<accession>A0A8B7PP68</accession>
<dbReference type="RefSeq" id="XP_018027117.1">
    <property type="nucleotide sequence ID" value="XM_018171628.2"/>
</dbReference>
<organism evidence="8 9">
    <name type="scientific">Hyalella azteca</name>
    <name type="common">Amphipod</name>
    <dbReference type="NCBI Taxonomy" id="294128"/>
    <lineage>
        <taxon>Eukaryota</taxon>
        <taxon>Metazoa</taxon>
        <taxon>Ecdysozoa</taxon>
        <taxon>Arthropoda</taxon>
        <taxon>Crustacea</taxon>
        <taxon>Multicrustacea</taxon>
        <taxon>Malacostraca</taxon>
        <taxon>Eumalacostraca</taxon>
        <taxon>Peracarida</taxon>
        <taxon>Amphipoda</taxon>
        <taxon>Senticaudata</taxon>
        <taxon>Talitrida</taxon>
        <taxon>Talitroidea</taxon>
        <taxon>Hyalellidae</taxon>
        <taxon>Hyalella</taxon>
    </lineage>
</organism>
<dbReference type="PANTHER" id="PTHR24064">
    <property type="entry name" value="SOLUTE CARRIER FAMILY 22 MEMBER"/>
    <property type="match status" value="1"/>
</dbReference>
<dbReference type="SUPFAM" id="SSF103473">
    <property type="entry name" value="MFS general substrate transporter"/>
    <property type="match status" value="1"/>
</dbReference>
<keyword evidence="2 6" id="KW-0812">Transmembrane</keyword>